<sequence>MHPKFKRTPQNSALSAPQWIIREIFLRMLTIDIYSSSFFSSKLSLFFASLREDNDYVDDCEGFGNCGCSGESFYLKLFDGIDGGIMDAGIDGEASTTNALNVEIENSLATVGSGNTSIEAGLFQEDSLRTENHELSSAYARVAFVVDANITSFLMMGFVSPGLKSHVVTLYEAGKLGHASIEDLRNDLSTLEGTKFERATGICFVYELFVVPRTYSKNMLQIL</sequence>
<protein>
    <recommendedName>
        <fullName evidence="2">FAM91 C-terminal domain-containing protein</fullName>
    </recommendedName>
</protein>
<proteinExistence type="inferred from homology"/>
<dbReference type="InterPro" id="IPR039199">
    <property type="entry name" value="FAM91"/>
</dbReference>
<dbReference type="Proteomes" id="UP000326396">
    <property type="component" value="Linkage Group LG9"/>
</dbReference>
<dbReference type="PANTHER" id="PTHR28441:SF2">
    <property type="entry name" value="PROTEIN FAM91A1"/>
    <property type="match status" value="1"/>
</dbReference>
<evidence type="ECO:0000313" key="3">
    <source>
        <dbReference type="EMBL" id="KAD2393567.1"/>
    </source>
</evidence>
<accession>A0A5N6LN10</accession>
<keyword evidence="4" id="KW-1185">Reference proteome</keyword>
<dbReference type="AlphaFoldDB" id="A0A5N6LN10"/>
<evidence type="ECO:0000256" key="1">
    <source>
        <dbReference type="ARBA" id="ARBA00010319"/>
    </source>
</evidence>
<name>A0A5N6LN10_9ASTR</name>
<comment type="caution">
    <text evidence="3">The sequence shown here is derived from an EMBL/GenBank/DDBJ whole genome shotgun (WGS) entry which is preliminary data.</text>
</comment>
<reference evidence="3 4" key="1">
    <citation type="submission" date="2019-05" db="EMBL/GenBank/DDBJ databases">
        <title>Mikania micrantha, genome provides insights into the molecular mechanism of rapid growth.</title>
        <authorList>
            <person name="Liu B."/>
        </authorList>
    </citation>
    <scope>NUCLEOTIDE SEQUENCE [LARGE SCALE GENOMIC DNA]</scope>
    <source>
        <strain evidence="3">NLD-2019</strain>
        <tissue evidence="3">Leaf</tissue>
    </source>
</reference>
<dbReference type="EMBL" id="SZYD01000019">
    <property type="protein sequence ID" value="KAD2393567.1"/>
    <property type="molecule type" value="Genomic_DNA"/>
</dbReference>
<evidence type="ECO:0000259" key="2">
    <source>
        <dbReference type="Pfam" id="PF14648"/>
    </source>
</evidence>
<organism evidence="3 4">
    <name type="scientific">Mikania micrantha</name>
    <name type="common">bitter vine</name>
    <dbReference type="NCBI Taxonomy" id="192012"/>
    <lineage>
        <taxon>Eukaryota</taxon>
        <taxon>Viridiplantae</taxon>
        <taxon>Streptophyta</taxon>
        <taxon>Embryophyta</taxon>
        <taxon>Tracheophyta</taxon>
        <taxon>Spermatophyta</taxon>
        <taxon>Magnoliopsida</taxon>
        <taxon>eudicotyledons</taxon>
        <taxon>Gunneridae</taxon>
        <taxon>Pentapetalae</taxon>
        <taxon>asterids</taxon>
        <taxon>campanulids</taxon>
        <taxon>Asterales</taxon>
        <taxon>Asteraceae</taxon>
        <taxon>Asteroideae</taxon>
        <taxon>Heliantheae alliance</taxon>
        <taxon>Eupatorieae</taxon>
        <taxon>Mikania</taxon>
    </lineage>
</organism>
<dbReference type="PANTHER" id="PTHR28441">
    <property type="entry name" value="PROTEIN FAM91A1"/>
    <property type="match status" value="1"/>
</dbReference>
<dbReference type="Pfam" id="PF14648">
    <property type="entry name" value="FAM91_C"/>
    <property type="match status" value="1"/>
</dbReference>
<comment type="similarity">
    <text evidence="1">Belongs to the FAM91 family.</text>
</comment>
<dbReference type="InterPro" id="IPR028097">
    <property type="entry name" value="FAM91_C_dom"/>
</dbReference>
<evidence type="ECO:0000313" key="4">
    <source>
        <dbReference type="Proteomes" id="UP000326396"/>
    </source>
</evidence>
<feature type="domain" description="FAM91 C-terminal" evidence="2">
    <location>
        <begin position="140"/>
        <end position="192"/>
    </location>
</feature>
<gene>
    <name evidence="3" type="ORF">E3N88_40544</name>
</gene>
<dbReference type="OrthoDB" id="275996at2759"/>